<feature type="compositionally biased region" description="Basic and acidic residues" evidence="1">
    <location>
        <begin position="171"/>
        <end position="182"/>
    </location>
</feature>
<feature type="compositionally biased region" description="Polar residues" evidence="1">
    <location>
        <begin position="1"/>
        <end position="14"/>
    </location>
</feature>
<dbReference type="EMBL" id="PGOL01000887">
    <property type="protein sequence ID" value="PKI63556.1"/>
    <property type="molecule type" value="Genomic_DNA"/>
</dbReference>
<evidence type="ECO:0000313" key="3">
    <source>
        <dbReference type="Proteomes" id="UP000233551"/>
    </source>
</evidence>
<feature type="region of interest" description="Disordered" evidence="1">
    <location>
        <begin position="140"/>
        <end position="182"/>
    </location>
</feature>
<evidence type="ECO:0000313" key="2">
    <source>
        <dbReference type="EMBL" id="PKI63556.1"/>
    </source>
</evidence>
<evidence type="ECO:0000256" key="1">
    <source>
        <dbReference type="SAM" id="MobiDB-lite"/>
    </source>
</evidence>
<feature type="region of interest" description="Disordered" evidence="1">
    <location>
        <begin position="1"/>
        <end position="55"/>
    </location>
</feature>
<feature type="compositionally biased region" description="Basic and acidic residues" evidence="1">
    <location>
        <begin position="15"/>
        <end position="27"/>
    </location>
</feature>
<accession>A0A2I0K786</accession>
<name>A0A2I0K786_PUNGR</name>
<protein>
    <submittedName>
        <fullName evidence="2">Uncharacterized protein</fullName>
    </submittedName>
</protein>
<dbReference type="AlphaFoldDB" id="A0A2I0K786"/>
<feature type="compositionally biased region" description="Basic and acidic residues" evidence="1">
    <location>
        <begin position="150"/>
        <end position="163"/>
    </location>
</feature>
<keyword evidence="3" id="KW-1185">Reference proteome</keyword>
<organism evidence="2 3">
    <name type="scientific">Punica granatum</name>
    <name type="common">Pomegranate</name>
    <dbReference type="NCBI Taxonomy" id="22663"/>
    <lineage>
        <taxon>Eukaryota</taxon>
        <taxon>Viridiplantae</taxon>
        <taxon>Streptophyta</taxon>
        <taxon>Embryophyta</taxon>
        <taxon>Tracheophyta</taxon>
        <taxon>Spermatophyta</taxon>
        <taxon>Magnoliopsida</taxon>
        <taxon>eudicotyledons</taxon>
        <taxon>Gunneridae</taxon>
        <taxon>Pentapetalae</taxon>
        <taxon>rosids</taxon>
        <taxon>malvids</taxon>
        <taxon>Myrtales</taxon>
        <taxon>Lythraceae</taxon>
        <taxon>Punica</taxon>
    </lineage>
</organism>
<dbReference type="Proteomes" id="UP000233551">
    <property type="component" value="Unassembled WGS sequence"/>
</dbReference>
<comment type="caution">
    <text evidence="2">The sequence shown here is derived from an EMBL/GenBank/DDBJ whole genome shotgun (WGS) entry which is preliminary data.</text>
</comment>
<sequence length="182" mass="19536">MSPTESPSCTNPNVDSRRGPHARDRIARLGSIHFSVGTRDGHKRETSQCGPPRSVAGVDSLDHLGLCENPKKAKEPVDLPGSDLEDLLYPNLSYLKSVENVISCFGIRGKSRGRAGESGDSVVYEEKCFGALGGRSDELGRGTGVCGHAQGREEARGGARERAQQAGARQRAHDTIHPRAHK</sequence>
<gene>
    <name evidence="2" type="ORF">CRG98_016074</name>
</gene>
<reference evidence="2 3" key="1">
    <citation type="submission" date="2017-11" db="EMBL/GenBank/DDBJ databases">
        <title>De-novo sequencing of pomegranate (Punica granatum L.) genome.</title>
        <authorList>
            <person name="Akparov Z."/>
            <person name="Amiraslanov A."/>
            <person name="Hajiyeva S."/>
            <person name="Abbasov M."/>
            <person name="Kaur K."/>
            <person name="Hamwieh A."/>
            <person name="Solovyev V."/>
            <person name="Salamov A."/>
            <person name="Braich B."/>
            <person name="Kosarev P."/>
            <person name="Mahmoud A."/>
            <person name="Hajiyev E."/>
            <person name="Babayeva S."/>
            <person name="Izzatullayeva V."/>
            <person name="Mammadov A."/>
            <person name="Mammadov A."/>
            <person name="Sharifova S."/>
            <person name="Ojaghi J."/>
            <person name="Eynullazada K."/>
            <person name="Bayramov B."/>
            <person name="Abdulazimova A."/>
            <person name="Shahmuradov I."/>
        </authorList>
    </citation>
    <scope>NUCLEOTIDE SEQUENCE [LARGE SCALE GENOMIC DNA]</scope>
    <source>
        <strain evidence="3">cv. AG2017</strain>
        <tissue evidence="2">Leaf</tissue>
    </source>
</reference>
<proteinExistence type="predicted"/>